<sequence>MAKKQKYEWQVGSTPPPLEEHSAAKHAVFRSYLQRYIEILTSDPRHDGLALTLVDGFAGGGAYSYQGQIRPGSPMILLDEIASAQAVFAAKRTKPFHFRPEFIFIEQQQGTLEHLRDIIARSPHAPNLGTNIHLLNDAFEDALPTVIDSVQRHRGGHRALFFLDQYGYGDVSLQAIRTILDSLKNPEIILTFNVDFIIAFLSEDDSFLRAVMPAELGVDHIRAMLALRDNGGREARWLIQNFLYRHLQERTGAPYYTCFFIKSPKSHRSYWLVHISKHPRARDEMANRHWELTNHFIHHGRAGTQMLGFDPGKPIGQIPLDFLFDDDANARSKSALMAELPHRIFDARRVAAGGVTVGTLFTEICNTTPATITRVSDAIVGLRAEGEVQIYTADGKERPRTQNCAWGDVILPAVQRSMFSPFT</sequence>
<comment type="caution">
    <text evidence="2">The sequence shown here is derived from an EMBL/GenBank/DDBJ whole genome shotgun (WGS) entry which is preliminary data.</text>
</comment>
<proteinExistence type="predicted"/>
<evidence type="ECO:0000259" key="1">
    <source>
        <dbReference type="Pfam" id="PF22560"/>
    </source>
</evidence>
<keyword evidence="3" id="KW-1185">Reference proteome</keyword>
<reference evidence="3" key="1">
    <citation type="journal article" date="2019" name="Int. J. Syst. Evol. Microbiol.">
        <title>The Global Catalogue of Microorganisms (GCM) 10K type strain sequencing project: providing services to taxonomists for standard genome sequencing and annotation.</title>
        <authorList>
            <consortium name="The Broad Institute Genomics Platform"/>
            <consortium name="The Broad Institute Genome Sequencing Center for Infectious Disease"/>
            <person name="Wu L."/>
            <person name="Ma J."/>
        </authorList>
    </citation>
    <scope>NUCLEOTIDE SEQUENCE [LARGE SCALE GENOMIC DNA]</scope>
    <source>
        <strain evidence="3">CCUG 36916</strain>
    </source>
</reference>
<dbReference type="EMBL" id="JBHSTT010000002">
    <property type="protein sequence ID" value="MFC6387835.1"/>
    <property type="molecule type" value="Genomic_DNA"/>
</dbReference>
<feature type="domain" description="GMT-like wHTH" evidence="1">
    <location>
        <begin position="308"/>
        <end position="395"/>
    </location>
</feature>
<organism evidence="2 3">
    <name type="scientific">Methylorubrum zatmanii</name>
    <dbReference type="NCBI Taxonomy" id="29429"/>
    <lineage>
        <taxon>Bacteria</taxon>
        <taxon>Pseudomonadati</taxon>
        <taxon>Pseudomonadota</taxon>
        <taxon>Alphaproteobacteria</taxon>
        <taxon>Hyphomicrobiales</taxon>
        <taxon>Methylobacteriaceae</taxon>
        <taxon>Methylorubrum</taxon>
    </lineage>
</organism>
<dbReference type="Proteomes" id="UP001596237">
    <property type="component" value="Unassembled WGS sequence"/>
</dbReference>
<accession>A0ABW1WL75</accession>
<name>A0ABW1WL75_9HYPH</name>
<evidence type="ECO:0000313" key="3">
    <source>
        <dbReference type="Proteomes" id="UP001596237"/>
    </source>
</evidence>
<dbReference type="NCBIfam" id="TIGR04474">
    <property type="entry name" value="tcm_partner"/>
    <property type="match status" value="1"/>
</dbReference>
<evidence type="ECO:0000313" key="2">
    <source>
        <dbReference type="EMBL" id="MFC6387835.1"/>
    </source>
</evidence>
<dbReference type="InterPro" id="IPR031009">
    <property type="entry name" value="Tcm_partner"/>
</dbReference>
<dbReference type="Pfam" id="PF22560">
    <property type="entry name" value="GMT-wHTH"/>
    <property type="match status" value="1"/>
</dbReference>
<protein>
    <submittedName>
        <fullName evidence="2">Three-Cys-motif partner protein TcmP</fullName>
    </submittedName>
</protein>
<dbReference type="RefSeq" id="WP_192283900.1">
    <property type="nucleotide sequence ID" value="NZ_JBHSTT010000002.1"/>
</dbReference>
<dbReference type="InterPro" id="IPR054339">
    <property type="entry name" value="GMT_wHTH"/>
</dbReference>
<gene>
    <name evidence="2" type="ORF">ACFQDP_00480</name>
</gene>